<evidence type="ECO:0008006" key="4">
    <source>
        <dbReference type="Google" id="ProtNLM"/>
    </source>
</evidence>
<accession>A0ABX7BVJ4</accession>
<keyword evidence="3" id="KW-1185">Reference proteome</keyword>
<protein>
    <recommendedName>
        <fullName evidence="4">DUF1214 domain-containing protein</fullName>
    </recommendedName>
</protein>
<proteinExistence type="predicted"/>
<feature type="transmembrane region" description="Helical" evidence="1">
    <location>
        <begin position="12"/>
        <end position="35"/>
    </location>
</feature>
<gene>
    <name evidence="2" type="ORF">JI749_16760</name>
</gene>
<sequence length="220" mass="23259">MSEPARTIGLPAGMFAYGVVALAIAFELTVAWWMLHPQVPPDYRAYYIDHSTTCLNQPVSGDYALGTTVSFRSEGRELAKPLWVCGWEGPAGDGTHAVGTSSRLRFAIPASEGGPLYLFLELIAVSREGHPSQRIGIEANGAELGVANALAGIPLEVDLEIPAEVVAAGTGSVDVILSFPDAIQMSPSDSDTRWRSIKLLSARLGTSPRPASAMKSPATP</sequence>
<evidence type="ECO:0000313" key="3">
    <source>
        <dbReference type="Proteomes" id="UP000595460"/>
    </source>
</evidence>
<keyword evidence="1" id="KW-1133">Transmembrane helix</keyword>
<dbReference type="RefSeq" id="WP_201656604.1">
    <property type="nucleotide sequence ID" value="NZ_CP068047.1"/>
</dbReference>
<dbReference type="EMBL" id="CP068047">
    <property type="protein sequence ID" value="QQR35962.1"/>
    <property type="molecule type" value="Genomic_DNA"/>
</dbReference>
<keyword evidence="1" id="KW-0812">Transmembrane</keyword>
<keyword evidence="1" id="KW-0472">Membrane</keyword>
<organism evidence="2 3">
    <name type="scientific">Devosia oryziradicis</name>
    <dbReference type="NCBI Taxonomy" id="2801335"/>
    <lineage>
        <taxon>Bacteria</taxon>
        <taxon>Pseudomonadati</taxon>
        <taxon>Pseudomonadota</taxon>
        <taxon>Alphaproteobacteria</taxon>
        <taxon>Hyphomicrobiales</taxon>
        <taxon>Devosiaceae</taxon>
        <taxon>Devosia</taxon>
    </lineage>
</organism>
<name>A0ABX7BVJ4_9HYPH</name>
<evidence type="ECO:0000256" key="1">
    <source>
        <dbReference type="SAM" id="Phobius"/>
    </source>
</evidence>
<evidence type="ECO:0000313" key="2">
    <source>
        <dbReference type="EMBL" id="QQR35962.1"/>
    </source>
</evidence>
<dbReference type="Proteomes" id="UP000595460">
    <property type="component" value="Chromosome"/>
</dbReference>
<reference evidence="2 3" key="1">
    <citation type="submission" date="2021-01" db="EMBL/GenBank/DDBJ databases">
        <title>Genome seq and assembly of Devosia sp. G19.</title>
        <authorList>
            <person name="Chhetri G."/>
        </authorList>
    </citation>
    <scope>NUCLEOTIDE SEQUENCE [LARGE SCALE GENOMIC DNA]</scope>
    <source>
        <strain evidence="2 3">G19</strain>
    </source>
</reference>